<dbReference type="Pfam" id="PF03564">
    <property type="entry name" value="DUF1759"/>
    <property type="match status" value="1"/>
</dbReference>
<dbReference type="PANTHER" id="PTHR22954:SF3">
    <property type="entry name" value="PROTEIN CBG08539"/>
    <property type="match status" value="1"/>
</dbReference>
<organism evidence="1 2">
    <name type="scientific">Meloidogyne incognita</name>
    <name type="common">Southern root-knot nematode worm</name>
    <name type="synonym">Oxyuris incognita</name>
    <dbReference type="NCBI Taxonomy" id="6306"/>
    <lineage>
        <taxon>Eukaryota</taxon>
        <taxon>Metazoa</taxon>
        <taxon>Ecdysozoa</taxon>
        <taxon>Nematoda</taxon>
        <taxon>Chromadorea</taxon>
        <taxon>Rhabditida</taxon>
        <taxon>Tylenchina</taxon>
        <taxon>Tylenchomorpha</taxon>
        <taxon>Tylenchoidea</taxon>
        <taxon>Meloidogynidae</taxon>
        <taxon>Meloidogyninae</taxon>
        <taxon>Meloidogyne</taxon>
        <taxon>Meloidogyne incognita group</taxon>
    </lineage>
</organism>
<dbReference type="Proteomes" id="UP000887563">
    <property type="component" value="Unplaced"/>
</dbReference>
<keyword evidence="1" id="KW-1185">Reference proteome</keyword>
<dbReference type="PANTHER" id="PTHR22954">
    <property type="entry name" value="RETROVIRAL PROTEASE-RELATED"/>
    <property type="match status" value="1"/>
</dbReference>
<evidence type="ECO:0000313" key="2">
    <source>
        <dbReference type="WBParaSite" id="Minc3s00051g02745"/>
    </source>
</evidence>
<name>A0A914KMQ0_MELIC</name>
<dbReference type="WBParaSite" id="Minc3s00051g02745">
    <property type="protein sequence ID" value="Minc3s00051g02745"/>
    <property type="gene ID" value="Minc3s00051g02745"/>
</dbReference>
<dbReference type="InterPro" id="IPR005312">
    <property type="entry name" value="DUF1759"/>
</dbReference>
<sequence>MSRYLRSIRSQRRLLEAAFPLIENTNAPIASSLIHLPKTQLPTFSGDCVAFLSFWNTFKAGVHDLPISDSIKFTYLNQCLSGSPLTLISSLPVTDESYQSALDLLRKNYDNPNEVLVITSIIYRLISKKAVLRNLKLIL</sequence>
<dbReference type="AlphaFoldDB" id="A0A914KMQ0"/>
<accession>A0A914KMQ0</accession>
<reference evidence="2" key="1">
    <citation type="submission" date="2022-11" db="UniProtKB">
        <authorList>
            <consortium name="WormBaseParasite"/>
        </authorList>
    </citation>
    <scope>IDENTIFICATION</scope>
</reference>
<protein>
    <submittedName>
        <fullName evidence="2">Uncharacterized protein</fullName>
    </submittedName>
</protein>
<proteinExistence type="predicted"/>
<evidence type="ECO:0000313" key="1">
    <source>
        <dbReference type="Proteomes" id="UP000887563"/>
    </source>
</evidence>